<dbReference type="SUPFAM" id="SSF69279">
    <property type="entry name" value="Phage tail proteins"/>
    <property type="match status" value="2"/>
</dbReference>
<dbReference type="Gene3D" id="2.30.300.10">
    <property type="entry name" value="Baseplate protein-like domain - beta roll fold"/>
    <property type="match status" value="1"/>
</dbReference>
<dbReference type="Pfam" id="PF22255">
    <property type="entry name" value="Gp44-like_2nd"/>
    <property type="match status" value="1"/>
</dbReference>
<evidence type="ECO:0000259" key="3">
    <source>
        <dbReference type="Pfam" id="PF22255"/>
    </source>
</evidence>
<dbReference type="Pfam" id="PF21683">
    <property type="entry name" value="GpP-like_1st"/>
    <property type="match status" value="1"/>
</dbReference>
<proteinExistence type="predicted"/>
<dbReference type="InterPro" id="IPR053981">
    <property type="entry name" value="Gp44/GpP-like_2nd"/>
</dbReference>
<organism evidence="4 5">
    <name type="scientific">Acinetobacter soli</name>
    <dbReference type="NCBI Taxonomy" id="487316"/>
    <lineage>
        <taxon>Bacteria</taxon>
        <taxon>Pseudomonadati</taxon>
        <taxon>Pseudomonadota</taxon>
        <taxon>Gammaproteobacteria</taxon>
        <taxon>Moraxellales</taxon>
        <taxon>Moraxellaceae</taxon>
        <taxon>Acinetobacter</taxon>
    </lineage>
</organism>
<dbReference type="InterPro" id="IPR049354">
    <property type="entry name" value="GpP-like_N"/>
</dbReference>
<dbReference type="Proteomes" id="UP000185674">
    <property type="component" value="Chromosome"/>
</dbReference>
<dbReference type="EMBL" id="CP016896">
    <property type="protein sequence ID" value="APV35198.1"/>
    <property type="molecule type" value="Genomic_DNA"/>
</dbReference>
<sequence length="361" mass="39751">MQDNLGNELKLVIGGIAITQWNEVSIDSQIDTPAENWSLTLYQEDGLLLPESIKGGAKVQLYYADQIILTSIADSVSEGINRDGYGLQINGRDLAGQLIDCSVPIFNGKQVTLEVLIGKYVLSGDLGSLFSTVKIQNNSWLKNKVSVEPSESLWDAIAKAAAVTGQHVWLDPDATLNVGNPFANPYQVQTPLRLIKPLDNTNNILSLKRDNDVSNVFTEFKVLSQDAKGQHILSEAKASTQYSFNRLKIVSLGDVETKAEADAALEKIKKDNDFEAHTLTVTVSDWLVDGKLWSTGWYVNLETNAISQATAKWAVVGRTFMLSRSGGKTTKLLLKRQGDWAQPLIYKDPAQQKKPSKEKKS</sequence>
<dbReference type="Gene3D" id="3.55.50.10">
    <property type="entry name" value="Baseplate protein-like domains"/>
    <property type="match status" value="1"/>
</dbReference>
<evidence type="ECO:0000313" key="5">
    <source>
        <dbReference type="Proteomes" id="UP000185674"/>
    </source>
</evidence>
<dbReference type="KEGG" id="asol:BEN76_03860"/>
<name>A0A1P8EG63_9GAMM</name>
<evidence type="ECO:0000259" key="1">
    <source>
        <dbReference type="Pfam" id="PF21683"/>
    </source>
</evidence>
<dbReference type="RefSeq" id="WP_076032304.1">
    <property type="nucleotide sequence ID" value="NZ_CP016896.1"/>
</dbReference>
<dbReference type="Pfam" id="PF22174">
    <property type="entry name" value="NMB1110-like_C"/>
    <property type="match status" value="1"/>
</dbReference>
<accession>A0A1P8EG63</accession>
<evidence type="ECO:0000313" key="4">
    <source>
        <dbReference type="EMBL" id="APV35198.1"/>
    </source>
</evidence>
<feature type="domain" description="Baseplate hub protein gp44-like N-terminal" evidence="1">
    <location>
        <begin position="9"/>
        <end position="93"/>
    </location>
</feature>
<protein>
    <recommendedName>
        <fullName evidence="6">Phage tail protein</fullName>
    </recommendedName>
</protein>
<feature type="domain" description="Baseplate hub protein gp44/GpP-like second" evidence="3">
    <location>
        <begin position="95"/>
        <end position="179"/>
    </location>
</feature>
<evidence type="ECO:0000259" key="2">
    <source>
        <dbReference type="Pfam" id="PF22174"/>
    </source>
</evidence>
<evidence type="ECO:0008006" key="6">
    <source>
        <dbReference type="Google" id="ProtNLM"/>
    </source>
</evidence>
<reference evidence="4 5" key="1">
    <citation type="submission" date="2016-08" db="EMBL/GenBank/DDBJ databases">
        <title>Complete genome sequence of Acinetobacter baylyi strain GFJ2.</title>
        <authorList>
            <person name="Tabata M."/>
            <person name="Kuboki S."/>
            <person name="Gibu N."/>
            <person name="Kinouchi Y."/>
            <person name="Vangnai A."/>
            <person name="Kasai D."/>
            <person name="Fukuda M."/>
        </authorList>
    </citation>
    <scope>NUCLEOTIDE SEQUENCE [LARGE SCALE GENOMIC DNA]</scope>
    <source>
        <strain evidence="4 5">GFJ2</strain>
    </source>
</reference>
<dbReference type="STRING" id="487316.BEN76_03860"/>
<dbReference type="Gene3D" id="3.30.1920.10">
    <property type="entry name" value="Baseplate protein-like domains - 2 layer sandwich fold"/>
    <property type="match status" value="1"/>
</dbReference>
<dbReference type="InterPro" id="IPR023399">
    <property type="entry name" value="Baseplate-like_2-layer_sand"/>
</dbReference>
<gene>
    <name evidence="4" type="ORF">BEN76_03860</name>
</gene>
<feature type="domain" description="Tail protein NMB1110-like C-terminal" evidence="2">
    <location>
        <begin position="271"/>
        <end position="337"/>
    </location>
</feature>
<dbReference type="AlphaFoldDB" id="A0A1P8EG63"/>
<dbReference type="InterPro" id="IPR054034">
    <property type="entry name" value="NMB1110-like_C"/>
</dbReference>